<evidence type="ECO:0000313" key="3">
    <source>
        <dbReference type="Proteomes" id="UP001525961"/>
    </source>
</evidence>
<gene>
    <name evidence="2" type="ORF">NG792_01190</name>
</gene>
<keyword evidence="3" id="KW-1185">Reference proteome</keyword>
<evidence type="ECO:0000259" key="1">
    <source>
        <dbReference type="Pfam" id="PF01593"/>
    </source>
</evidence>
<dbReference type="PANTHER" id="PTHR46313">
    <property type="match status" value="1"/>
</dbReference>
<reference evidence="2 3" key="1">
    <citation type="journal article" date="2022" name="Front. Microbiol.">
        <title>High genomic differentiation and limited gene flow indicate recent cryptic speciation within the genus Laspinema (cyanobacteria).</title>
        <authorList>
            <person name="Stanojkovic A."/>
            <person name="Skoupy S."/>
            <person name="Skaloud P."/>
            <person name="Dvorak P."/>
        </authorList>
    </citation>
    <scope>NUCLEOTIDE SEQUENCE [LARGE SCALE GENOMIC DNA]</scope>
    <source>
        <strain evidence="2 3">D3b</strain>
    </source>
</reference>
<dbReference type="InterPro" id="IPR002937">
    <property type="entry name" value="Amino_oxidase"/>
</dbReference>
<dbReference type="InterPro" id="IPR045892">
    <property type="entry name" value="CrtISO-like"/>
</dbReference>
<dbReference type="Pfam" id="PF01593">
    <property type="entry name" value="Amino_oxidase"/>
    <property type="match status" value="1"/>
</dbReference>
<dbReference type="InterPro" id="IPR036188">
    <property type="entry name" value="FAD/NAD-bd_sf"/>
</dbReference>
<dbReference type="PANTHER" id="PTHR46313:SF1">
    <property type="entry name" value="FAD_NAD(P)-BINDING OXIDOREDUCTASE FAMILY PROTEIN"/>
    <property type="match status" value="1"/>
</dbReference>
<sequence>MTPLSKPFDSVTPPSEEELTDIVVIGSGIGGLCCAALLAQYGFAVTVCESHSIAGGAAHGFSRNGYTFDSGPSLHSGLSDPHSAHPLKQVLDAIGETVPCVTYDTWGCYLPEGELNIAVGADPFCEVLQQLRGRGAVQEWRKLQQVMEPLAAAAKAIPPTALRWDWGAAIATARFAPAVLPHLGNIVKLTGPFSRVMDEVIQDPFIRNWLDLLCFLLSGLPASGTSAAEMAFMFAEWYRPGVVLEYPIGGSGAIADALVRGLEKQGGRLRLNAHVEQVLVAGDSLRDSFASRAVGVRLRGGKVIHARQAVVSNASVWDTLKLLPQDAVPKSFRDRRQGTPACESFMHLHLGIDAAGLPADLACHYIIVNDWSQGITAPQNVVLVSIPSVLDPSLAPPGKHAIHVYTPGNEPYHLWAGLERNSAAYQDLKQERAEVMWQGLERIIPDIRQRCEVTLVGTPLTHERFLRRDRGSYGPAIAAGSGFFPGPTTPLSGLFCCGDSTFPGIGLPAVAASGAIAANTIAPLHKHLALLKAIGF</sequence>
<dbReference type="Gene3D" id="3.50.50.60">
    <property type="entry name" value="FAD/NAD(P)-binding domain"/>
    <property type="match status" value="2"/>
</dbReference>
<evidence type="ECO:0000313" key="2">
    <source>
        <dbReference type="EMBL" id="MCT7976335.1"/>
    </source>
</evidence>
<organism evidence="2 3">
    <name type="scientific">Laspinema olomoucense D3b</name>
    <dbReference type="NCBI Taxonomy" id="2953688"/>
    <lineage>
        <taxon>Bacteria</taxon>
        <taxon>Bacillati</taxon>
        <taxon>Cyanobacteriota</taxon>
        <taxon>Cyanophyceae</taxon>
        <taxon>Oscillatoriophycideae</taxon>
        <taxon>Oscillatoriales</taxon>
        <taxon>Laspinemataceae</taxon>
        <taxon>Laspinema</taxon>
        <taxon>Laspinema olomoucense</taxon>
    </lineage>
</organism>
<proteinExistence type="predicted"/>
<feature type="domain" description="Amine oxidase" evidence="1">
    <location>
        <begin position="29"/>
        <end position="521"/>
    </location>
</feature>
<dbReference type="SUPFAM" id="SSF51905">
    <property type="entry name" value="FAD/NAD(P)-binding domain"/>
    <property type="match status" value="1"/>
</dbReference>
<dbReference type="Proteomes" id="UP001525961">
    <property type="component" value="Unassembled WGS sequence"/>
</dbReference>
<name>A0ABT2N3J7_9CYAN</name>
<comment type="caution">
    <text evidence="2">The sequence shown here is derived from an EMBL/GenBank/DDBJ whole genome shotgun (WGS) entry which is preliminary data.</text>
</comment>
<dbReference type="RefSeq" id="WP_261234207.1">
    <property type="nucleotide sequence ID" value="NZ_JAMXFA010000001.1"/>
</dbReference>
<protein>
    <submittedName>
        <fullName evidence="2">NAD(P)/FAD-dependent oxidoreductase</fullName>
    </submittedName>
</protein>
<dbReference type="EMBL" id="JAMXFA010000001">
    <property type="protein sequence ID" value="MCT7976335.1"/>
    <property type="molecule type" value="Genomic_DNA"/>
</dbReference>
<accession>A0ABT2N3J7</accession>